<keyword evidence="4 5" id="KW-0687">Ribonucleoprotein</keyword>
<dbReference type="Pfam" id="PF01386">
    <property type="entry name" value="Ribosomal_L25p"/>
    <property type="match status" value="1"/>
</dbReference>
<comment type="similarity">
    <text evidence="5">Belongs to the bacterial ribosomal protein bL25 family. CTC subfamily.</text>
</comment>
<evidence type="ECO:0000256" key="3">
    <source>
        <dbReference type="ARBA" id="ARBA00022980"/>
    </source>
</evidence>
<feature type="domain" description="Large ribosomal subunit protein bL25 beta" evidence="7">
    <location>
        <begin position="100"/>
        <end position="183"/>
    </location>
</feature>
<dbReference type="InterPro" id="IPR020056">
    <property type="entry name" value="Rbsml_bL25/Gln-tRNA_synth_N"/>
</dbReference>
<dbReference type="InterPro" id="IPR029751">
    <property type="entry name" value="Ribosomal_L25_dom"/>
</dbReference>
<organism evidence="8 9">
    <name type="scientific">Luteitalea pratensis</name>
    <dbReference type="NCBI Taxonomy" id="1855912"/>
    <lineage>
        <taxon>Bacteria</taxon>
        <taxon>Pseudomonadati</taxon>
        <taxon>Acidobacteriota</taxon>
        <taxon>Vicinamibacteria</taxon>
        <taxon>Vicinamibacterales</taxon>
        <taxon>Vicinamibacteraceae</taxon>
        <taxon>Luteitalea</taxon>
    </lineage>
</organism>
<dbReference type="InterPro" id="IPR020057">
    <property type="entry name" value="Ribosomal_bL25_b-dom"/>
</dbReference>
<dbReference type="GO" id="GO:0008097">
    <property type="term" value="F:5S rRNA binding"/>
    <property type="evidence" value="ECO:0007669"/>
    <property type="project" value="InterPro"/>
</dbReference>
<dbReference type="GO" id="GO:0003735">
    <property type="term" value="F:structural constituent of ribosome"/>
    <property type="evidence" value="ECO:0007669"/>
    <property type="project" value="InterPro"/>
</dbReference>
<dbReference type="Proteomes" id="UP000076079">
    <property type="component" value="Chromosome"/>
</dbReference>
<dbReference type="InterPro" id="IPR001021">
    <property type="entry name" value="Ribosomal_bL25_long"/>
</dbReference>
<dbReference type="OrthoDB" id="9790002at2"/>
<evidence type="ECO:0000259" key="6">
    <source>
        <dbReference type="Pfam" id="PF01386"/>
    </source>
</evidence>
<dbReference type="AlphaFoldDB" id="A0A143PU19"/>
<gene>
    <name evidence="5 8" type="primary">rplY</name>
    <name evidence="5" type="synonym">ctc</name>
    <name evidence="8" type="ORF">LuPra_04919</name>
</gene>
<evidence type="ECO:0000256" key="5">
    <source>
        <dbReference type="HAMAP-Rule" id="MF_01334"/>
    </source>
</evidence>
<evidence type="ECO:0000256" key="1">
    <source>
        <dbReference type="ARBA" id="ARBA00022730"/>
    </source>
</evidence>
<feature type="domain" description="Large ribosomal subunit protein bL25 L25" evidence="6">
    <location>
        <begin position="5"/>
        <end position="92"/>
    </location>
</feature>
<proteinExistence type="inferred from homology"/>
<reference evidence="9" key="2">
    <citation type="submission" date="2016-04" db="EMBL/GenBank/DDBJ databases">
        <title>First Complete Genome Sequence of a Subdivision 6 Acidobacterium.</title>
        <authorList>
            <person name="Huang S."/>
            <person name="Vieira S."/>
            <person name="Bunk B."/>
            <person name="Riedel T."/>
            <person name="Sproeer C."/>
            <person name="Overmann J."/>
        </authorList>
    </citation>
    <scope>NUCLEOTIDE SEQUENCE [LARGE SCALE GENOMIC DNA]</scope>
    <source>
        <strain evidence="9">DSM 100886 HEG_-6_39</strain>
    </source>
</reference>
<dbReference type="STRING" id="1855912.LuPra_04919"/>
<dbReference type="InterPro" id="IPR037121">
    <property type="entry name" value="Ribosomal_bL25_C"/>
</dbReference>
<dbReference type="Gene3D" id="2.170.120.20">
    <property type="entry name" value="Ribosomal protein L25, beta domain"/>
    <property type="match status" value="1"/>
</dbReference>
<dbReference type="GO" id="GO:0022625">
    <property type="term" value="C:cytosolic large ribosomal subunit"/>
    <property type="evidence" value="ECO:0007669"/>
    <property type="project" value="TreeGrafter"/>
</dbReference>
<dbReference type="CDD" id="cd00495">
    <property type="entry name" value="Ribosomal_L25_TL5_CTC"/>
    <property type="match status" value="1"/>
</dbReference>
<evidence type="ECO:0000256" key="4">
    <source>
        <dbReference type="ARBA" id="ARBA00023274"/>
    </source>
</evidence>
<sequence length="211" mass="22809">MDTTLEAVARESRGKNEARRLRVAGQIPAVVYGGGQDPQAVAVSPKELSRLLHSESGLNTLIDLQVAGASTKVIVKAYLLQPVTHQLLHADFYRVDLTRKVHVKVAVRLHGEPRGVKVQGGVLDFVHREIEVETLPAEIPEHIDIDVSGMMIGDGVHVRDVAKDQKWTALSPADMLLVHVVTARVGAEEAAPVAVAEPEVAKKGKPDAKEK</sequence>
<name>A0A143PU19_LUTPR</name>
<dbReference type="NCBIfam" id="TIGR00731">
    <property type="entry name" value="bL25_bact_ctc"/>
    <property type="match status" value="1"/>
</dbReference>
<dbReference type="KEGG" id="abac:LuPra_04919"/>
<evidence type="ECO:0000259" key="7">
    <source>
        <dbReference type="Pfam" id="PF14693"/>
    </source>
</evidence>
<dbReference type="EMBL" id="CP015136">
    <property type="protein sequence ID" value="AMY11663.1"/>
    <property type="molecule type" value="Genomic_DNA"/>
</dbReference>
<keyword evidence="9" id="KW-1185">Reference proteome</keyword>
<keyword evidence="2 5" id="KW-0694">RNA-binding</keyword>
<comment type="function">
    <text evidence="5">This is one of the proteins that binds to the 5S RNA in the ribosome where it forms part of the central protuberance.</text>
</comment>
<reference evidence="8 9" key="1">
    <citation type="journal article" date="2016" name="Genome Announc.">
        <title>First Complete Genome Sequence of a Subdivision 6 Acidobacterium Strain.</title>
        <authorList>
            <person name="Huang S."/>
            <person name="Vieira S."/>
            <person name="Bunk B."/>
            <person name="Riedel T."/>
            <person name="Sproer C."/>
            <person name="Overmann J."/>
        </authorList>
    </citation>
    <scope>NUCLEOTIDE SEQUENCE [LARGE SCALE GENOMIC DNA]</scope>
    <source>
        <strain evidence="9">DSM 100886 HEG_-6_39</strain>
    </source>
</reference>
<comment type="subunit">
    <text evidence="5">Part of the 50S ribosomal subunit; part of the 5S rRNA/L5/L18/L25 subcomplex. Contacts the 5S rRNA. Binds to the 5S rRNA independently of L5 and L18.</text>
</comment>
<dbReference type="InterPro" id="IPR020930">
    <property type="entry name" value="Ribosomal_uL5_bac-type"/>
</dbReference>
<protein>
    <recommendedName>
        <fullName evidence="5">Large ribosomal subunit protein bL25</fullName>
    </recommendedName>
    <alternativeName>
        <fullName evidence="5">General stress protein CTC</fullName>
    </alternativeName>
</protein>
<dbReference type="RefSeq" id="WP_110173190.1">
    <property type="nucleotide sequence ID" value="NZ_CP015136.1"/>
</dbReference>
<accession>A0A143PU19</accession>
<evidence type="ECO:0000313" key="9">
    <source>
        <dbReference type="Proteomes" id="UP000076079"/>
    </source>
</evidence>
<evidence type="ECO:0000313" key="8">
    <source>
        <dbReference type="EMBL" id="AMY11663.1"/>
    </source>
</evidence>
<dbReference type="PANTHER" id="PTHR33284">
    <property type="entry name" value="RIBOSOMAL PROTEIN L25/GLN-TRNA SYNTHETASE, ANTI-CODON-BINDING DOMAIN-CONTAINING PROTEIN"/>
    <property type="match status" value="1"/>
</dbReference>
<dbReference type="PANTHER" id="PTHR33284:SF1">
    <property type="entry name" value="RIBOSOMAL PROTEIN L25_GLN-TRNA SYNTHETASE, ANTI-CODON-BINDING DOMAIN-CONTAINING PROTEIN"/>
    <property type="match status" value="1"/>
</dbReference>
<dbReference type="Pfam" id="PF14693">
    <property type="entry name" value="Ribosomal_TL5_C"/>
    <property type="match status" value="1"/>
</dbReference>
<dbReference type="Gene3D" id="2.40.240.10">
    <property type="entry name" value="Ribosomal Protein L25, Chain P"/>
    <property type="match status" value="1"/>
</dbReference>
<dbReference type="SUPFAM" id="SSF50715">
    <property type="entry name" value="Ribosomal protein L25-like"/>
    <property type="match status" value="1"/>
</dbReference>
<dbReference type="InterPro" id="IPR011035">
    <property type="entry name" value="Ribosomal_bL25/Gln-tRNA_synth"/>
</dbReference>
<evidence type="ECO:0000256" key="2">
    <source>
        <dbReference type="ARBA" id="ARBA00022884"/>
    </source>
</evidence>
<keyword evidence="1 5" id="KW-0699">rRNA-binding</keyword>
<keyword evidence="3 5" id="KW-0689">Ribosomal protein</keyword>
<dbReference type="HAMAP" id="MF_01334">
    <property type="entry name" value="Ribosomal_bL25_CTC"/>
    <property type="match status" value="1"/>
</dbReference>
<dbReference type="GO" id="GO:0006412">
    <property type="term" value="P:translation"/>
    <property type="evidence" value="ECO:0007669"/>
    <property type="project" value="UniProtKB-UniRule"/>
</dbReference>